<name>A0A154V488_9MICO</name>
<dbReference type="AlphaFoldDB" id="A0A154V488"/>
<evidence type="ECO:0000313" key="4">
    <source>
        <dbReference type="EMBL" id="KZC96059.1"/>
    </source>
</evidence>
<feature type="transmembrane region" description="Helical" evidence="2">
    <location>
        <begin position="94"/>
        <end position="113"/>
    </location>
</feature>
<accession>A0A154V488</accession>
<protein>
    <recommendedName>
        <fullName evidence="6">Integral membrane protein</fullName>
    </recommendedName>
</protein>
<keyword evidence="2" id="KW-0472">Membrane</keyword>
<keyword evidence="3" id="KW-0732">Signal</keyword>
<feature type="region of interest" description="Disordered" evidence="1">
    <location>
        <begin position="180"/>
        <end position="218"/>
    </location>
</feature>
<evidence type="ECO:0000256" key="2">
    <source>
        <dbReference type="SAM" id="Phobius"/>
    </source>
</evidence>
<comment type="caution">
    <text evidence="4">The sequence shown here is derived from an EMBL/GenBank/DDBJ whole genome shotgun (WGS) entry which is preliminary data.</text>
</comment>
<gene>
    <name evidence="4" type="ORF">AWH51_04530</name>
</gene>
<feature type="transmembrane region" description="Helical" evidence="2">
    <location>
        <begin position="66"/>
        <end position="88"/>
    </location>
</feature>
<evidence type="ECO:0000313" key="5">
    <source>
        <dbReference type="Proteomes" id="UP000076218"/>
    </source>
</evidence>
<organism evidence="4 5">
    <name type="scientific">Clavibacter tessellarius</name>
    <dbReference type="NCBI Taxonomy" id="31965"/>
    <lineage>
        <taxon>Bacteria</taxon>
        <taxon>Bacillati</taxon>
        <taxon>Actinomycetota</taxon>
        <taxon>Actinomycetes</taxon>
        <taxon>Micrococcales</taxon>
        <taxon>Microbacteriaceae</taxon>
        <taxon>Clavibacter</taxon>
    </lineage>
</organism>
<keyword evidence="2" id="KW-0812">Transmembrane</keyword>
<feature type="chain" id="PRO_5038883052" description="Integral membrane protein" evidence="3">
    <location>
        <begin position="19"/>
        <end position="218"/>
    </location>
</feature>
<keyword evidence="2" id="KW-1133">Transmembrane helix</keyword>
<dbReference type="Proteomes" id="UP000076218">
    <property type="component" value="Unassembled WGS sequence"/>
</dbReference>
<dbReference type="RefSeq" id="WP_063070581.1">
    <property type="nucleotide sequence ID" value="NZ_LQXA01000013.1"/>
</dbReference>
<feature type="compositionally biased region" description="Basic and acidic residues" evidence="1">
    <location>
        <begin position="206"/>
        <end position="218"/>
    </location>
</feature>
<feature type="signal peptide" evidence="3">
    <location>
        <begin position="1"/>
        <end position="18"/>
    </location>
</feature>
<dbReference type="OrthoDB" id="5072977at2"/>
<dbReference type="EMBL" id="LQXA01000013">
    <property type="protein sequence ID" value="KZC96059.1"/>
    <property type="molecule type" value="Genomic_DNA"/>
</dbReference>
<evidence type="ECO:0000256" key="3">
    <source>
        <dbReference type="SAM" id="SignalP"/>
    </source>
</evidence>
<evidence type="ECO:0000256" key="1">
    <source>
        <dbReference type="SAM" id="MobiDB-lite"/>
    </source>
</evidence>
<reference evidence="4 5" key="1">
    <citation type="submission" date="2016-01" db="EMBL/GenBank/DDBJ databases">
        <title>Draft genome sequence of Clavibacter michiganensis subsp. tessellarius DOAB 609.</title>
        <authorList>
            <person name="Tambong J.T."/>
        </authorList>
    </citation>
    <scope>NUCLEOTIDE SEQUENCE [LARGE SCALE GENOMIC DNA]</scope>
    <source>
        <strain evidence="4 5">DOAB 609</strain>
    </source>
</reference>
<evidence type="ECO:0008006" key="6">
    <source>
        <dbReference type="Google" id="ProtNLM"/>
    </source>
</evidence>
<proteinExistence type="predicted"/>
<sequence>MKSLVLLVAHPLSSSAAAGAVVADGHRDPSDFVIFFVVGGIFAAIGALAFSGVWRGWAGRFRIYRVLPVAFGWMGVGFLVTGVGGVLPQPVSDPVLYAGLAFAGLSFVGMAWLPRPFLPRWYKVQMGLDPGASRKRIVASVAEKGTPPLSGPLGEDLGGGEEKGFAAASRLGGVVGGAVREAPASHVGPSDGAADAASRPTPPNGEARECKSGEDAHS</sequence>
<feature type="transmembrane region" description="Helical" evidence="2">
    <location>
        <begin position="33"/>
        <end position="54"/>
    </location>
</feature>
<dbReference type="STRING" id="31965.AWH51_04530"/>